<feature type="domain" description="Histidine kinase" evidence="12">
    <location>
        <begin position="266"/>
        <end position="488"/>
    </location>
</feature>
<dbReference type="STRING" id="349163.Acry_0578"/>
<organism evidence="16 17">
    <name type="scientific">Acidiphilium cryptum (strain JF-5)</name>
    <dbReference type="NCBI Taxonomy" id="349163"/>
    <lineage>
        <taxon>Bacteria</taxon>
        <taxon>Pseudomonadati</taxon>
        <taxon>Pseudomonadota</taxon>
        <taxon>Alphaproteobacteria</taxon>
        <taxon>Acetobacterales</taxon>
        <taxon>Acidocellaceae</taxon>
        <taxon>Acidiphilium</taxon>
    </lineage>
</organism>
<keyword evidence="8" id="KW-0902">Two-component regulatory system</keyword>
<dbReference type="SMART" id="SM00448">
    <property type="entry name" value="REC"/>
    <property type="match status" value="1"/>
</dbReference>
<dbReference type="eggNOG" id="COG2461">
    <property type="taxonomic scope" value="Bacteria"/>
</dbReference>
<dbReference type="PANTHER" id="PTHR43065">
    <property type="entry name" value="SENSOR HISTIDINE KINASE"/>
    <property type="match status" value="1"/>
</dbReference>
<dbReference type="PROSITE" id="PS50113">
    <property type="entry name" value="PAC"/>
    <property type="match status" value="1"/>
</dbReference>
<dbReference type="PROSITE" id="PS50110">
    <property type="entry name" value="RESPONSE_REGULATORY"/>
    <property type="match status" value="1"/>
</dbReference>
<dbReference type="SUPFAM" id="SSF52172">
    <property type="entry name" value="CheY-like"/>
    <property type="match status" value="1"/>
</dbReference>
<dbReference type="eggNOG" id="COG4191">
    <property type="taxonomic scope" value="Bacteria"/>
</dbReference>
<evidence type="ECO:0000256" key="7">
    <source>
        <dbReference type="ARBA" id="ARBA00022840"/>
    </source>
</evidence>
<dbReference type="SMART" id="SM00388">
    <property type="entry name" value="HisKA"/>
    <property type="match status" value="1"/>
</dbReference>
<sequence length="632" mass="67441">MTPEPEAPDAPLAFARSFEAALIGKSLDGIITSWSEGAENLFGYRADEIIGRSIHVLAPPGREAEMDELLARTARGETFDQFETIRRRKDGTLVRVLLTLNPVHDTEGCIVGISKIARDITEHRSTEARLRSILDTAPDAIVVIDPRGTVRSFSQAAERMFGYAAEEVVGRNVSMLMAEPHAAAHDGYLARYLETGERRIIGIGREVEARRADGSTFPIELAVGEVDLPETRLFTGFIRDASKRKRLENDLAQAQKMEAVGQLTGGLAHDFNNLLAVISGNLEMLESHVAGGEAAELLAEARLATERGAELAARLLAFGRRQTLRPLAIDVNELVGKMAPLFRRTLGSPVMIETRLAAGLPRTMADPGQIETALLNLALNARDAMPKGGRLVIETGLLHVDADYAAQQAETLPGDYVVLAVTDSGIGMSAETRGRAFEPFFTTKAVGEGSGLGLSMVYGFVKQSGGHVQIYSEPGLGTTVRLFLPAIRAEMPAADDEAAPSPPPGRAIVLVVEDDPAVRRVAERRLARLGYSTIDAATGAAGIAALEAHPEIAVLFTDIVLAGGMSGLDLAIAARAARPELPVLFTSGYGDPIVLKGRALPAGAIWLQKPYAEAALANALAALLRPVRDEGV</sequence>
<dbReference type="InterPro" id="IPR035965">
    <property type="entry name" value="PAS-like_dom_sf"/>
</dbReference>
<dbReference type="InterPro" id="IPR000014">
    <property type="entry name" value="PAS"/>
</dbReference>
<proteinExistence type="predicted"/>
<dbReference type="SMART" id="SM00091">
    <property type="entry name" value="PAS"/>
    <property type="match status" value="2"/>
</dbReference>
<dbReference type="InterPro" id="IPR005467">
    <property type="entry name" value="His_kinase_dom"/>
</dbReference>
<dbReference type="InterPro" id="IPR003594">
    <property type="entry name" value="HATPase_dom"/>
</dbReference>
<dbReference type="InterPro" id="IPR004358">
    <property type="entry name" value="Sig_transdc_His_kin-like_C"/>
</dbReference>
<keyword evidence="17" id="KW-1185">Reference proteome</keyword>
<dbReference type="CDD" id="cd16919">
    <property type="entry name" value="HATPase_CckA-like"/>
    <property type="match status" value="1"/>
</dbReference>
<dbReference type="InterPro" id="IPR003661">
    <property type="entry name" value="HisK_dim/P_dom"/>
</dbReference>
<dbReference type="PANTHER" id="PTHR43065:SF46">
    <property type="entry name" value="C4-DICARBOXYLATE TRANSPORT SENSOR PROTEIN DCTB"/>
    <property type="match status" value="1"/>
</dbReference>
<dbReference type="GO" id="GO:0006355">
    <property type="term" value="P:regulation of DNA-templated transcription"/>
    <property type="evidence" value="ECO:0007669"/>
    <property type="project" value="InterPro"/>
</dbReference>
<evidence type="ECO:0000256" key="9">
    <source>
        <dbReference type="ARBA" id="ARBA00059827"/>
    </source>
</evidence>
<dbReference type="HOGENOM" id="CLU_000445_114_51_5"/>
<dbReference type="PROSITE" id="PS50109">
    <property type="entry name" value="HIS_KIN"/>
    <property type="match status" value="1"/>
</dbReference>
<gene>
    <name evidence="16" type="ordered locus">Acry_0578</name>
</gene>
<comment type="function">
    <text evidence="9">Putative oxygen sensor; modulates the activity of FixJ, a transcriptional activator of nitrogen fixation fixK gene. FixL probably acts as a kinase that phosphorylates FixJ.</text>
</comment>
<evidence type="ECO:0000313" key="17">
    <source>
        <dbReference type="Proteomes" id="UP000000245"/>
    </source>
</evidence>
<evidence type="ECO:0000256" key="6">
    <source>
        <dbReference type="ARBA" id="ARBA00022777"/>
    </source>
</evidence>
<feature type="domain" description="PAS" evidence="14">
    <location>
        <begin position="26"/>
        <end position="77"/>
    </location>
</feature>
<evidence type="ECO:0000256" key="1">
    <source>
        <dbReference type="ARBA" id="ARBA00000085"/>
    </source>
</evidence>
<dbReference type="InterPro" id="IPR001789">
    <property type="entry name" value="Sig_transdc_resp-reg_receiver"/>
</dbReference>
<dbReference type="PROSITE" id="PS50112">
    <property type="entry name" value="PAS"/>
    <property type="match status" value="2"/>
</dbReference>
<keyword evidence="5" id="KW-0547">Nucleotide-binding</keyword>
<dbReference type="InterPro" id="IPR036890">
    <property type="entry name" value="HATPase_C_sf"/>
</dbReference>
<evidence type="ECO:0000256" key="4">
    <source>
        <dbReference type="ARBA" id="ARBA00022679"/>
    </source>
</evidence>
<dbReference type="Gene3D" id="3.40.50.2300">
    <property type="match status" value="1"/>
</dbReference>
<dbReference type="Pfam" id="PF00989">
    <property type="entry name" value="PAS"/>
    <property type="match status" value="1"/>
</dbReference>
<feature type="domain" description="Response regulatory" evidence="13">
    <location>
        <begin position="508"/>
        <end position="624"/>
    </location>
</feature>
<dbReference type="InterPro" id="IPR036097">
    <property type="entry name" value="HisK_dim/P_sf"/>
</dbReference>
<feature type="domain" description="PAC" evidence="15">
    <location>
        <begin position="80"/>
        <end position="132"/>
    </location>
</feature>
<keyword evidence="6 16" id="KW-0418">Kinase</keyword>
<evidence type="ECO:0000259" key="13">
    <source>
        <dbReference type="PROSITE" id="PS50110"/>
    </source>
</evidence>
<dbReference type="Pfam" id="PF00072">
    <property type="entry name" value="Response_reg"/>
    <property type="match status" value="1"/>
</dbReference>
<dbReference type="InterPro" id="IPR013767">
    <property type="entry name" value="PAS_fold"/>
</dbReference>
<feature type="domain" description="PAS" evidence="14">
    <location>
        <begin position="126"/>
        <end position="196"/>
    </location>
</feature>
<evidence type="ECO:0000259" key="14">
    <source>
        <dbReference type="PROSITE" id="PS50112"/>
    </source>
</evidence>
<dbReference type="PRINTS" id="PR00344">
    <property type="entry name" value="BCTRLSENSOR"/>
</dbReference>
<evidence type="ECO:0000256" key="8">
    <source>
        <dbReference type="ARBA" id="ARBA00023012"/>
    </source>
</evidence>
<dbReference type="AlphaFoldDB" id="A5FW20"/>
<evidence type="ECO:0000256" key="2">
    <source>
        <dbReference type="ARBA" id="ARBA00012438"/>
    </source>
</evidence>
<dbReference type="SUPFAM" id="SSF55874">
    <property type="entry name" value="ATPase domain of HSP90 chaperone/DNA topoisomerase II/histidine kinase"/>
    <property type="match status" value="1"/>
</dbReference>
<dbReference type="FunFam" id="3.30.450.20:FF:000060">
    <property type="entry name" value="Sensor protein FixL"/>
    <property type="match status" value="1"/>
</dbReference>
<protein>
    <recommendedName>
        <fullName evidence="10">Sensor protein FixL</fullName>
        <ecNumber evidence="2">2.7.13.3</ecNumber>
    </recommendedName>
</protein>
<dbReference type="SUPFAM" id="SSF55785">
    <property type="entry name" value="PYP-like sensor domain (PAS domain)"/>
    <property type="match status" value="2"/>
</dbReference>
<reference evidence="16 17" key="1">
    <citation type="submission" date="2007-05" db="EMBL/GenBank/DDBJ databases">
        <title>Complete sequence of chromosome of Acidiphilium cryptum JF-5.</title>
        <authorList>
            <consortium name="US DOE Joint Genome Institute"/>
            <person name="Copeland A."/>
            <person name="Lucas S."/>
            <person name="Lapidus A."/>
            <person name="Barry K."/>
            <person name="Detter J.C."/>
            <person name="Glavina del Rio T."/>
            <person name="Hammon N."/>
            <person name="Israni S."/>
            <person name="Dalin E."/>
            <person name="Tice H."/>
            <person name="Pitluck S."/>
            <person name="Sims D."/>
            <person name="Brettin T."/>
            <person name="Bruce D."/>
            <person name="Han C."/>
            <person name="Schmutz J."/>
            <person name="Larimer F."/>
            <person name="Land M."/>
            <person name="Hauser L."/>
            <person name="Kyrpides N."/>
            <person name="Kim E."/>
            <person name="Magnuson T."/>
            <person name="Richardson P."/>
        </authorList>
    </citation>
    <scope>NUCLEOTIDE SEQUENCE [LARGE SCALE GENOMIC DNA]</scope>
    <source>
        <strain evidence="16 17">JF-5</strain>
    </source>
</reference>
<dbReference type="SUPFAM" id="SSF47384">
    <property type="entry name" value="Homodimeric domain of signal transducing histidine kinase"/>
    <property type="match status" value="1"/>
</dbReference>
<dbReference type="Pfam" id="PF13426">
    <property type="entry name" value="PAS_9"/>
    <property type="match status" value="1"/>
</dbReference>
<name>A5FW20_ACICJ</name>
<dbReference type="InterPro" id="IPR000700">
    <property type="entry name" value="PAS-assoc_C"/>
</dbReference>
<dbReference type="RefSeq" id="WP_011941618.1">
    <property type="nucleotide sequence ID" value="NC_009484.1"/>
</dbReference>
<keyword evidence="7" id="KW-0067">ATP-binding</keyword>
<feature type="modified residue" description="4-aspartylphosphate" evidence="11">
    <location>
        <position position="558"/>
    </location>
</feature>
<dbReference type="InterPro" id="IPR001610">
    <property type="entry name" value="PAC"/>
</dbReference>
<keyword evidence="4 16" id="KW-0808">Transferase</keyword>
<evidence type="ECO:0000256" key="5">
    <source>
        <dbReference type="ARBA" id="ARBA00022741"/>
    </source>
</evidence>
<dbReference type="Pfam" id="PF02518">
    <property type="entry name" value="HATPase_c"/>
    <property type="match status" value="1"/>
</dbReference>
<dbReference type="SMART" id="SM00086">
    <property type="entry name" value="PAC"/>
    <property type="match status" value="2"/>
</dbReference>
<comment type="catalytic activity">
    <reaction evidence="1">
        <text>ATP + protein L-histidine = ADP + protein N-phospho-L-histidine.</text>
        <dbReference type="EC" id="2.7.13.3"/>
    </reaction>
</comment>
<keyword evidence="3 11" id="KW-0597">Phosphoprotein</keyword>
<dbReference type="SMART" id="SM00387">
    <property type="entry name" value="HATPase_c"/>
    <property type="match status" value="1"/>
</dbReference>
<dbReference type="KEGG" id="acr:Acry_0578"/>
<dbReference type="GO" id="GO:0005524">
    <property type="term" value="F:ATP binding"/>
    <property type="evidence" value="ECO:0007669"/>
    <property type="project" value="UniProtKB-KW"/>
</dbReference>
<dbReference type="EC" id="2.7.13.3" evidence="2"/>
<evidence type="ECO:0000256" key="10">
    <source>
        <dbReference type="ARBA" id="ARBA00070616"/>
    </source>
</evidence>
<dbReference type="NCBIfam" id="TIGR00229">
    <property type="entry name" value="sensory_box"/>
    <property type="match status" value="2"/>
</dbReference>
<dbReference type="Gene3D" id="3.30.450.20">
    <property type="entry name" value="PAS domain"/>
    <property type="match status" value="2"/>
</dbReference>
<dbReference type="Proteomes" id="UP000000245">
    <property type="component" value="Chromosome"/>
</dbReference>
<accession>A5FW20</accession>
<dbReference type="Gene3D" id="3.30.565.10">
    <property type="entry name" value="Histidine kinase-like ATPase, C-terminal domain"/>
    <property type="match status" value="1"/>
</dbReference>
<dbReference type="CDD" id="cd00130">
    <property type="entry name" value="PAS"/>
    <property type="match status" value="2"/>
</dbReference>
<evidence type="ECO:0000256" key="11">
    <source>
        <dbReference type="PROSITE-ProRule" id="PRU00169"/>
    </source>
</evidence>
<dbReference type="Pfam" id="PF00512">
    <property type="entry name" value="HisKA"/>
    <property type="match status" value="1"/>
</dbReference>
<evidence type="ECO:0000256" key="3">
    <source>
        <dbReference type="ARBA" id="ARBA00022553"/>
    </source>
</evidence>
<dbReference type="GO" id="GO:0000155">
    <property type="term" value="F:phosphorelay sensor kinase activity"/>
    <property type="evidence" value="ECO:0007669"/>
    <property type="project" value="InterPro"/>
</dbReference>
<evidence type="ECO:0000313" key="16">
    <source>
        <dbReference type="EMBL" id="ABQ29802.1"/>
    </source>
</evidence>
<evidence type="ECO:0000259" key="15">
    <source>
        <dbReference type="PROSITE" id="PS50113"/>
    </source>
</evidence>
<evidence type="ECO:0000259" key="12">
    <source>
        <dbReference type="PROSITE" id="PS50109"/>
    </source>
</evidence>
<dbReference type="CDD" id="cd00082">
    <property type="entry name" value="HisKA"/>
    <property type="match status" value="1"/>
</dbReference>
<dbReference type="eggNOG" id="COG0784">
    <property type="taxonomic scope" value="Bacteria"/>
</dbReference>
<dbReference type="EMBL" id="CP000697">
    <property type="protein sequence ID" value="ABQ29802.1"/>
    <property type="molecule type" value="Genomic_DNA"/>
</dbReference>
<dbReference type="Gene3D" id="1.10.287.130">
    <property type="match status" value="1"/>
</dbReference>
<dbReference type="InterPro" id="IPR011006">
    <property type="entry name" value="CheY-like_superfamily"/>
</dbReference>